<dbReference type="InterPro" id="IPR026590">
    <property type="entry name" value="Ssirtuin_cat_dom"/>
</dbReference>
<sequence length="207" mass="23069">MSAEVSTCIMKPEAYVGQQGGNGEKENGLEVQPKKDVYCQFVQSFEKALTTVTSTSHLDGGEELVNGLKMREKQDVYVDFVENFENALTTVTATVSNVIKIGTEGSNETKSKLKSFTLEGIADYIKTEHPCNVIVMSGAGISTSAGIPDLRSPGIGLYDNLQKYNLPDQQAVFDPAFFQDNPEPFFSFCRQLFPKYKKVRLRHFFLR</sequence>
<dbReference type="Gene3D" id="3.30.1600.10">
    <property type="entry name" value="SIR2/SIRT2 'Small Domain"/>
    <property type="match status" value="1"/>
</dbReference>
<name>A0A3P7J7N3_STRVU</name>
<dbReference type="SUPFAM" id="SSF52467">
    <property type="entry name" value="DHS-like NAD/FAD-binding domain"/>
    <property type="match status" value="1"/>
</dbReference>
<dbReference type="GO" id="GO:0046872">
    <property type="term" value="F:metal ion binding"/>
    <property type="evidence" value="ECO:0007669"/>
    <property type="project" value="UniProtKB-KW"/>
</dbReference>
<comment type="catalytic activity">
    <reaction evidence="7">
        <text>N(6)-tetradecanoyl-L-lysyl-[protein] + NAD(+) + H2O = 2''-O-tetradecanoyl-ADP-D-ribose + nicotinamide + L-lysyl-[protein]</text>
        <dbReference type="Rhea" id="RHEA:70567"/>
        <dbReference type="Rhea" id="RHEA-COMP:9752"/>
        <dbReference type="Rhea" id="RHEA-COMP:15437"/>
        <dbReference type="ChEBI" id="CHEBI:15377"/>
        <dbReference type="ChEBI" id="CHEBI:17154"/>
        <dbReference type="ChEBI" id="CHEBI:29969"/>
        <dbReference type="ChEBI" id="CHEBI:57540"/>
        <dbReference type="ChEBI" id="CHEBI:141129"/>
        <dbReference type="ChEBI" id="CHEBI:189674"/>
    </reaction>
    <physiologicalReaction direction="left-to-right" evidence="7">
        <dbReference type="Rhea" id="RHEA:70568"/>
    </physiologicalReaction>
</comment>
<evidence type="ECO:0000256" key="4">
    <source>
        <dbReference type="ARBA" id="ARBA00022833"/>
    </source>
</evidence>
<dbReference type="PANTHER" id="PTHR11085">
    <property type="entry name" value="NAD-DEPENDENT PROTEIN DEACYLASE SIRTUIN-5, MITOCHONDRIAL-RELATED"/>
    <property type="match status" value="1"/>
</dbReference>
<evidence type="ECO:0000259" key="9">
    <source>
        <dbReference type="PROSITE" id="PS50305"/>
    </source>
</evidence>
<evidence type="ECO:0000256" key="3">
    <source>
        <dbReference type="ARBA" id="ARBA00022723"/>
    </source>
</evidence>
<feature type="domain" description="Deacetylase sirtuin-type" evidence="9">
    <location>
        <begin position="111"/>
        <end position="207"/>
    </location>
</feature>
<dbReference type="InterPro" id="IPR050134">
    <property type="entry name" value="NAD-dep_sirtuin_deacylases"/>
</dbReference>
<dbReference type="Pfam" id="PF02146">
    <property type="entry name" value="SIR2"/>
    <property type="match status" value="1"/>
</dbReference>
<evidence type="ECO:0000256" key="8">
    <source>
        <dbReference type="PROSITE-ProRule" id="PRU00236"/>
    </source>
</evidence>
<keyword evidence="5" id="KW-0520">NAD</keyword>
<dbReference type="AlphaFoldDB" id="A0A3P7J7N3"/>
<dbReference type="GO" id="GO:0005634">
    <property type="term" value="C:nucleus"/>
    <property type="evidence" value="ECO:0007669"/>
    <property type="project" value="TreeGrafter"/>
</dbReference>
<evidence type="ECO:0000256" key="6">
    <source>
        <dbReference type="ARBA" id="ARBA00048378"/>
    </source>
</evidence>
<dbReference type="PANTHER" id="PTHR11085:SF6">
    <property type="entry name" value="NAD-DEPENDENT PROTEIN DEACETYLASE SIRTUIN-2"/>
    <property type="match status" value="1"/>
</dbReference>
<comment type="catalytic activity">
    <reaction evidence="6">
        <text>N(6)-hexadecanoyl-L-lysyl-[protein] + NAD(+) + H2O = 2''-O-hexadecanoyl-ADP-D-ribose + nicotinamide + L-lysyl-[protein]</text>
        <dbReference type="Rhea" id="RHEA:70563"/>
        <dbReference type="Rhea" id="RHEA-COMP:9752"/>
        <dbReference type="Rhea" id="RHEA-COMP:14175"/>
        <dbReference type="ChEBI" id="CHEBI:15377"/>
        <dbReference type="ChEBI" id="CHEBI:17154"/>
        <dbReference type="ChEBI" id="CHEBI:29969"/>
        <dbReference type="ChEBI" id="CHEBI:57540"/>
        <dbReference type="ChEBI" id="CHEBI:138936"/>
        <dbReference type="ChEBI" id="CHEBI:189673"/>
    </reaction>
    <physiologicalReaction direction="left-to-right" evidence="6">
        <dbReference type="Rhea" id="RHEA:70564"/>
    </physiologicalReaction>
</comment>
<keyword evidence="2" id="KW-0808">Transferase</keyword>
<protein>
    <recommendedName>
        <fullName evidence="9">Deacetylase sirtuin-type domain-containing protein</fullName>
    </recommendedName>
</protein>
<organism evidence="10 11">
    <name type="scientific">Strongylus vulgaris</name>
    <name type="common">Blood worm</name>
    <dbReference type="NCBI Taxonomy" id="40348"/>
    <lineage>
        <taxon>Eukaryota</taxon>
        <taxon>Metazoa</taxon>
        <taxon>Ecdysozoa</taxon>
        <taxon>Nematoda</taxon>
        <taxon>Chromadorea</taxon>
        <taxon>Rhabditida</taxon>
        <taxon>Rhabditina</taxon>
        <taxon>Rhabditomorpha</taxon>
        <taxon>Strongyloidea</taxon>
        <taxon>Strongylidae</taxon>
        <taxon>Strongylus</taxon>
    </lineage>
</organism>
<keyword evidence="3" id="KW-0479">Metal-binding</keyword>
<comment type="caution">
    <text evidence="8">Lacks conserved residue(s) required for the propagation of feature annotation.</text>
</comment>
<evidence type="ECO:0000256" key="2">
    <source>
        <dbReference type="ARBA" id="ARBA00022679"/>
    </source>
</evidence>
<dbReference type="GO" id="GO:0017136">
    <property type="term" value="F:histone deacetylase activity, NAD-dependent"/>
    <property type="evidence" value="ECO:0007669"/>
    <property type="project" value="TreeGrafter"/>
</dbReference>
<dbReference type="GO" id="GO:0070403">
    <property type="term" value="F:NAD+ binding"/>
    <property type="evidence" value="ECO:0007669"/>
    <property type="project" value="InterPro"/>
</dbReference>
<dbReference type="InterPro" id="IPR029035">
    <property type="entry name" value="DHS-like_NAD/FAD-binding_dom"/>
</dbReference>
<dbReference type="PROSITE" id="PS50305">
    <property type="entry name" value="SIRTUIN"/>
    <property type="match status" value="1"/>
</dbReference>
<proteinExistence type="predicted"/>
<dbReference type="InterPro" id="IPR026591">
    <property type="entry name" value="Sirtuin_cat_small_dom_sf"/>
</dbReference>
<keyword evidence="11" id="KW-1185">Reference proteome</keyword>
<accession>A0A3P7J7N3</accession>
<comment type="cofactor">
    <cofactor evidence="1">
        <name>Zn(2+)</name>
        <dbReference type="ChEBI" id="CHEBI:29105"/>
    </cofactor>
</comment>
<dbReference type="InterPro" id="IPR003000">
    <property type="entry name" value="Sirtuin"/>
</dbReference>
<dbReference type="EMBL" id="UYYB01112379">
    <property type="protein sequence ID" value="VDM81331.1"/>
    <property type="molecule type" value="Genomic_DNA"/>
</dbReference>
<reference evidence="10 11" key="1">
    <citation type="submission" date="2018-11" db="EMBL/GenBank/DDBJ databases">
        <authorList>
            <consortium name="Pathogen Informatics"/>
        </authorList>
    </citation>
    <scope>NUCLEOTIDE SEQUENCE [LARGE SCALE GENOMIC DNA]</scope>
</reference>
<evidence type="ECO:0000256" key="5">
    <source>
        <dbReference type="ARBA" id="ARBA00023027"/>
    </source>
</evidence>
<gene>
    <name evidence="10" type="ORF">SVUK_LOCUS16329</name>
</gene>
<evidence type="ECO:0000256" key="7">
    <source>
        <dbReference type="ARBA" id="ARBA00048905"/>
    </source>
</evidence>
<keyword evidence="4" id="KW-0862">Zinc</keyword>
<evidence type="ECO:0000313" key="11">
    <source>
        <dbReference type="Proteomes" id="UP000270094"/>
    </source>
</evidence>
<dbReference type="Proteomes" id="UP000270094">
    <property type="component" value="Unassembled WGS sequence"/>
</dbReference>
<dbReference type="OrthoDB" id="420264at2759"/>
<evidence type="ECO:0000256" key="1">
    <source>
        <dbReference type="ARBA" id="ARBA00001947"/>
    </source>
</evidence>
<evidence type="ECO:0000313" key="10">
    <source>
        <dbReference type="EMBL" id="VDM81331.1"/>
    </source>
</evidence>